<proteinExistence type="predicted"/>
<dbReference type="SUPFAM" id="SSF54160">
    <property type="entry name" value="Chromo domain-like"/>
    <property type="match status" value="1"/>
</dbReference>
<feature type="domain" description="Tf2-1-like SH3-like" evidence="4">
    <location>
        <begin position="655"/>
        <end position="720"/>
    </location>
</feature>
<dbReference type="AlphaFoldDB" id="A0A1J6IL84"/>
<dbReference type="Pfam" id="PF24626">
    <property type="entry name" value="SH3_Tf2-1"/>
    <property type="match status" value="1"/>
</dbReference>
<reference evidence="5" key="1">
    <citation type="submission" date="2016-11" db="EMBL/GenBank/DDBJ databases">
        <title>The genome of Nicotiana attenuata.</title>
        <authorList>
            <person name="Xu S."/>
            <person name="Brockmoeller T."/>
            <person name="Gaquerel E."/>
            <person name="Navarro A."/>
            <person name="Kuhl H."/>
            <person name="Gase K."/>
            <person name="Ling Z."/>
            <person name="Zhou W."/>
            <person name="Kreitzer C."/>
            <person name="Stanke M."/>
            <person name="Tang H."/>
            <person name="Lyons E."/>
            <person name="Pandey P."/>
            <person name="Pandey S.P."/>
            <person name="Timmermann B."/>
            <person name="Baldwin I.T."/>
        </authorList>
    </citation>
    <scope>NUCLEOTIDE SEQUENCE [LARGE SCALE GENOMIC DNA]</scope>
    <source>
        <strain evidence="5">UT</strain>
    </source>
</reference>
<keyword evidence="1" id="KW-0175">Coiled coil</keyword>
<dbReference type="InterPro" id="IPR056924">
    <property type="entry name" value="SH3_Tf2-1"/>
</dbReference>
<evidence type="ECO:0008006" key="7">
    <source>
        <dbReference type="Google" id="ProtNLM"/>
    </source>
</evidence>
<dbReference type="Gramene" id="OIS95920">
    <property type="protein sequence ID" value="OIS95920"/>
    <property type="gene ID" value="A4A49_30277"/>
</dbReference>
<evidence type="ECO:0000256" key="1">
    <source>
        <dbReference type="SAM" id="Coils"/>
    </source>
</evidence>
<evidence type="ECO:0000259" key="3">
    <source>
        <dbReference type="Pfam" id="PF00385"/>
    </source>
</evidence>
<sequence length="786" mass="89398">MMRRKNSEKSVEELEDKLTAIHDQLQKLMDGMMILKEHNVQTDKELLELKESMGAMNRKGKEKEQVRAKSSNGRAGSMEIQQEGRIRDVHQGATSNGGLKPELNKAVRIQSPRTLLQAYRIARLQGEVFEGQAQSWGLKPIIRTNTGILPTPNHNKLQYNQKNPLPNSTNKMPFEPNLTKNTRIPGRRLSAAEMDERRSKGLCFFCDDKYVPGHKCKGNKQLYLVEVTEDEEVEVEEPEDMTQELLVDSNEFMAISLQAFTGAAGYQTIRVTGYHEKRPLQVLINTRNIMLGVQWSNTLGRILFDFKKRTIEFMYQGKKHVLKGASDQLKAAKAKSLVRKEGADAQFFMMYLVASRGEDTHCQSIQATPRADPLPNLTALIKQYACIFELPTTLPPHMGSYDHRIPLKEASNPVNNKPYIYPGTKKDIIEKLVQEMLDQGTDQKALKHLLEQQVHTDFQVAGISKLLAFDFIIEYKKGSENKAADALSRKPDAELLAISLLTPNDSLYAQIKSSWRNDSILQELIAKLQVQPYKAYTWFNNQLSFSASRPHQSARQDSGQCKSHFSASFFHSSVASSLHLSDPLDSSVASSSLFSRISQRILQLRLDSSYVEMVDRSLEARKAIIQLLKFHLARAQQRMKDTANQHRSERSFEVGDWVYLKLQPYRQISVATIPFNKLAAKYCGPYPIAAKIGLVAYKLLMHVDVLIHPTFHVSQIKKCHEVNHPPILHLSSPYCPQPESILERRLVKRGNKVVCQVRIKWTGLNADSATWEYLQELQTRFPSFNP</sequence>
<dbReference type="PANTHER" id="PTHR46148:SF55">
    <property type="match status" value="1"/>
</dbReference>
<evidence type="ECO:0000313" key="6">
    <source>
        <dbReference type="Proteomes" id="UP000187609"/>
    </source>
</evidence>
<evidence type="ECO:0000259" key="4">
    <source>
        <dbReference type="Pfam" id="PF24626"/>
    </source>
</evidence>
<dbReference type="Pfam" id="PF00385">
    <property type="entry name" value="Chromo"/>
    <property type="match status" value="1"/>
</dbReference>
<dbReference type="EMBL" id="MJEQ01037194">
    <property type="protein sequence ID" value="OIS95920.1"/>
    <property type="molecule type" value="Genomic_DNA"/>
</dbReference>
<gene>
    <name evidence="5" type="ORF">A4A49_30277</name>
</gene>
<accession>A0A1J6IL84</accession>
<keyword evidence="6" id="KW-1185">Reference proteome</keyword>
<protein>
    <recommendedName>
        <fullName evidence="7">Chromo domain-containing protein</fullName>
    </recommendedName>
</protein>
<dbReference type="InterPro" id="IPR023780">
    <property type="entry name" value="Chromo_domain"/>
</dbReference>
<organism evidence="5 6">
    <name type="scientific">Nicotiana attenuata</name>
    <name type="common">Coyote tobacco</name>
    <dbReference type="NCBI Taxonomy" id="49451"/>
    <lineage>
        <taxon>Eukaryota</taxon>
        <taxon>Viridiplantae</taxon>
        <taxon>Streptophyta</taxon>
        <taxon>Embryophyta</taxon>
        <taxon>Tracheophyta</taxon>
        <taxon>Spermatophyta</taxon>
        <taxon>Magnoliopsida</taxon>
        <taxon>eudicotyledons</taxon>
        <taxon>Gunneridae</taxon>
        <taxon>Pentapetalae</taxon>
        <taxon>asterids</taxon>
        <taxon>lamiids</taxon>
        <taxon>Solanales</taxon>
        <taxon>Solanaceae</taxon>
        <taxon>Nicotianoideae</taxon>
        <taxon>Nicotianeae</taxon>
        <taxon>Nicotiana</taxon>
    </lineage>
</organism>
<dbReference type="SUPFAM" id="SSF56672">
    <property type="entry name" value="DNA/RNA polymerases"/>
    <property type="match status" value="1"/>
</dbReference>
<dbReference type="Proteomes" id="UP000187609">
    <property type="component" value="Unassembled WGS sequence"/>
</dbReference>
<feature type="coiled-coil region" evidence="1">
    <location>
        <begin position="4"/>
        <end position="31"/>
    </location>
</feature>
<dbReference type="InterPro" id="IPR043502">
    <property type="entry name" value="DNA/RNA_pol_sf"/>
</dbReference>
<dbReference type="InterPro" id="IPR016197">
    <property type="entry name" value="Chromo-like_dom_sf"/>
</dbReference>
<comment type="caution">
    <text evidence="5">The sequence shown here is derived from an EMBL/GenBank/DDBJ whole genome shotgun (WGS) entry which is preliminary data.</text>
</comment>
<evidence type="ECO:0000313" key="5">
    <source>
        <dbReference type="EMBL" id="OIS95920.1"/>
    </source>
</evidence>
<feature type="region of interest" description="Disordered" evidence="2">
    <location>
        <begin position="56"/>
        <end position="78"/>
    </location>
</feature>
<evidence type="ECO:0000256" key="2">
    <source>
        <dbReference type="SAM" id="MobiDB-lite"/>
    </source>
</evidence>
<dbReference type="PANTHER" id="PTHR46148">
    <property type="entry name" value="CHROMO DOMAIN-CONTAINING PROTEIN"/>
    <property type="match status" value="1"/>
</dbReference>
<feature type="domain" description="Chromo" evidence="3">
    <location>
        <begin position="737"/>
        <end position="782"/>
    </location>
</feature>
<name>A0A1J6IL84_NICAT</name>